<comment type="cofactor">
    <cofactor evidence="1">
        <name>Mg(2+)</name>
        <dbReference type="ChEBI" id="CHEBI:18420"/>
    </cofactor>
</comment>
<dbReference type="AlphaFoldDB" id="A0AB39HT91"/>
<dbReference type="PANTHER" id="PTHR43758:SF2">
    <property type="entry name" value="OXIDIZED PURINE NUCLEOSIDE TRIPHOSPHATE HYDROLASE"/>
    <property type="match status" value="1"/>
</dbReference>
<dbReference type="EMBL" id="CP162599">
    <property type="protein sequence ID" value="XDK33765.1"/>
    <property type="molecule type" value="Genomic_DNA"/>
</dbReference>
<dbReference type="Pfam" id="PF00293">
    <property type="entry name" value="NUDIX"/>
    <property type="match status" value="1"/>
</dbReference>
<evidence type="ECO:0000256" key="2">
    <source>
        <dbReference type="ARBA" id="ARBA00005582"/>
    </source>
</evidence>
<evidence type="ECO:0000256" key="4">
    <source>
        <dbReference type="ARBA" id="ARBA00022801"/>
    </source>
</evidence>
<accession>A0AB39HT91</accession>
<keyword evidence="3" id="KW-0479">Metal-binding</keyword>
<dbReference type="SUPFAM" id="SSF55811">
    <property type="entry name" value="Nudix"/>
    <property type="match status" value="1"/>
</dbReference>
<dbReference type="PANTHER" id="PTHR43758">
    <property type="entry name" value="7,8-DIHYDRO-8-OXOGUANINE TRIPHOSPHATASE"/>
    <property type="match status" value="1"/>
</dbReference>
<dbReference type="Gene3D" id="3.90.79.10">
    <property type="entry name" value="Nucleoside Triphosphate Pyrophosphohydrolase"/>
    <property type="match status" value="1"/>
</dbReference>
<dbReference type="PRINTS" id="PR00502">
    <property type="entry name" value="NUDIXFAMILY"/>
</dbReference>
<dbReference type="PROSITE" id="PS51462">
    <property type="entry name" value="NUDIX"/>
    <property type="match status" value="1"/>
</dbReference>
<protein>
    <submittedName>
        <fullName evidence="7">NUDIX domain-containing protein</fullName>
    </submittedName>
</protein>
<dbReference type="CDD" id="cd18886">
    <property type="entry name" value="NUDIX_MutT_Nudt1"/>
    <property type="match status" value="1"/>
</dbReference>
<reference evidence="7" key="1">
    <citation type="submission" date="2024-07" db="EMBL/GenBank/DDBJ databases">
        <title>Halotolerant mesophilic bacterium Ornithinibacillus sp. 4-3, sp. nov., isolated from soil.</title>
        <authorList>
            <person name="Sidarenka A.V."/>
            <person name="Guliayeva D.E."/>
            <person name="Leanovich S.I."/>
            <person name="Hileuskaya K.S."/>
            <person name="Akhremchuk A.E."/>
            <person name="Sikolenko M.A."/>
            <person name="Valentovich L.N."/>
        </authorList>
    </citation>
    <scope>NUCLEOTIDE SEQUENCE</scope>
    <source>
        <strain evidence="7">4-3</strain>
    </source>
</reference>
<dbReference type="GO" id="GO:0046872">
    <property type="term" value="F:metal ion binding"/>
    <property type="evidence" value="ECO:0007669"/>
    <property type="project" value="UniProtKB-KW"/>
</dbReference>
<comment type="similarity">
    <text evidence="2">Belongs to the Nudix hydrolase family.</text>
</comment>
<feature type="domain" description="Nudix hydrolase" evidence="6">
    <location>
        <begin position="1"/>
        <end position="122"/>
    </location>
</feature>
<dbReference type="InterPro" id="IPR015797">
    <property type="entry name" value="NUDIX_hydrolase-like_dom_sf"/>
</dbReference>
<organism evidence="7">
    <name type="scientific">Ornithinibacillus sp. 4-3</name>
    <dbReference type="NCBI Taxonomy" id="3231488"/>
    <lineage>
        <taxon>Bacteria</taxon>
        <taxon>Bacillati</taxon>
        <taxon>Bacillota</taxon>
        <taxon>Bacilli</taxon>
        <taxon>Bacillales</taxon>
        <taxon>Bacillaceae</taxon>
        <taxon>Ornithinibacillus</taxon>
    </lineage>
</organism>
<evidence type="ECO:0000256" key="1">
    <source>
        <dbReference type="ARBA" id="ARBA00001946"/>
    </source>
</evidence>
<proteinExistence type="inferred from homology"/>
<sequence length="149" mass="17359">MRHVTNCILIHQGDVLFIRKPSRGWYSVPGGKMEPGETVRESIIREYREETGLHLIEPTLAGVFSFTEPNLEWMMHTFISHAFEGTLNEFCEEGELEWVKIEEIPNLPMAEGDYKIFEHLLKTDQVVYGAFKYTKDRELLEHRIDSSIS</sequence>
<evidence type="ECO:0000256" key="5">
    <source>
        <dbReference type="ARBA" id="ARBA00022842"/>
    </source>
</evidence>
<dbReference type="RefSeq" id="WP_368654443.1">
    <property type="nucleotide sequence ID" value="NZ_CP162599.1"/>
</dbReference>
<dbReference type="GO" id="GO:0016818">
    <property type="term" value="F:hydrolase activity, acting on acid anhydrides, in phosphorus-containing anhydrides"/>
    <property type="evidence" value="ECO:0007669"/>
    <property type="project" value="TreeGrafter"/>
</dbReference>
<name>A0AB39HT91_9BACI</name>
<dbReference type="GO" id="GO:0005737">
    <property type="term" value="C:cytoplasm"/>
    <property type="evidence" value="ECO:0007669"/>
    <property type="project" value="TreeGrafter"/>
</dbReference>
<evidence type="ECO:0000259" key="6">
    <source>
        <dbReference type="PROSITE" id="PS51462"/>
    </source>
</evidence>
<dbReference type="InterPro" id="IPR000086">
    <property type="entry name" value="NUDIX_hydrolase_dom"/>
</dbReference>
<keyword evidence="4" id="KW-0378">Hydrolase</keyword>
<keyword evidence="5" id="KW-0460">Magnesium</keyword>
<evidence type="ECO:0000313" key="7">
    <source>
        <dbReference type="EMBL" id="XDK33765.1"/>
    </source>
</evidence>
<dbReference type="InterPro" id="IPR020476">
    <property type="entry name" value="Nudix_hydrolase"/>
</dbReference>
<evidence type="ECO:0000256" key="3">
    <source>
        <dbReference type="ARBA" id="ARBA00022723"/>
    </source>
</evidence>
<gene>
    <name evidence="7" type="ORF">AB4Y30_05270</name>
</gene>